<reference evidence="1" key="1">
    <citation type="journal article" date="2019" name="bioRxiv">
        <title>The Genome of the Zebra Mussel, Dreissena polymorpha: A Resource for Invasive Species Research.</title>
        <authorList>
            <person name="McCartney M.A."/>
            <person name="Auch B."/>
            <person name="Kono T."/>
            <person name="Mallez S."/>
            <person name="Zhang Y."/>
            <person name="Obille A."/>
            <person name="Becker A."/>
            <person name="Abrahante J.E."/>
            <person name="Garbe J."/>
            <person name="Badalamenti J.P."/>
            <person name="Herman A."/>
            <person name="Mangelson H."/>
            <person name="Liachko I."/>
            <person name="Sullivan S."/>
            <person name="Sone E.D."/>
            <person name="Koren S."/>
            <person name="Silverstein K.A.T."/>
            <person name="Beckman K.B."/>
            <person name="Gohl D.M."/>
        </authorList>
    </citation>
    <scope>NUCLEOTIDE SEQUENCE</scope>
    <source>
        <strain evidence="1">Duluth1</strain>
        <tissue evidence="1">Whole animal</tissue>
    </source>
</reference>
<comment type="caution">
    <text evidence="1">The sequence shown here is derived from an EMBL/GenBank/DDBJ whole genome shotgun (WGS) entry which is preliminary data.</text>
</comment>
<dbReference type="Proteomes" id="UP000828390">
    <property type="component" value="Unassembled WGS sequence"/>
</dbReference>
<keyword evidence="2" id="KW-1185">Reference proteome</keyword>
<dbReference type="AlphaFoldDB" id="A0A9D4BMG8"/>
<evidence type="ECO:0000313" key="2">
    <source>
        <dbReference type="Proteomes" id="UP000828390"/>
    </source>
</evidence>
<evidence type="ECO:0000313" key="1">
    <source>
        <dbReference type="EMBL" id="KAH3700413.1"/>
    </source>
</evidence>
<accession>A0A9D4BMG8</accession>
<gene>
    <name evidence="1" type="ORF">DPMN_075389</name>
</gene>
<dbReference type="EMBL" id="JAIWYP010000015">
    <property type="protein sequence ID" value="KAH3700413.1"/>
    <property type="molecule type" value="Genomic_DNA"/>
</dbReference>
<protein>
    <submittedName>
        <fullName evidence="1">Uncharacterized protein</fullName>
    </submittedName>
</protein>
<name>A0A9D4BMG8_DREPO</name>
<sequence length="60" mass="6819">MIVKDCGKSLVVWRTYSLFGSQWSEQLACAVEQSRWHSERLFVGSDERSLGASRTSVPKK</sequence>
<organism evidence="1 2">
    <name type="scientific">Dreissena polymorpha</name>
    <name type="common">Zebra mussel</name>
    <name type="synonym">Mytilus polymorpha</name>
    <dbReference type="NCBI Taxonomy" id="45954"/>
    <lineage>
        <taxon>Eukaryota</taxon>
        <taxon>Metazoa</taxon>
        <taxon>Spiralia</taxon>
        <taxon>Lophotrochozoa</taxon>
        <taxon>Mollusca</taxon>
        <taxon>Bivalvia</taxon>
        <taxon>Autobranchia</taxon>
        <taxon>Heteroconchia</taxon>
        <taxon>Euheterodonta</taxon>
        <taxon>Imparidentia</taxon>
        <taxon>Neoheterodontei</taxon>
        <taxon>Myida</taxon>
        <taxon>Dreissenoidea</taxon>
        <taxon>Dreissenidae</taxon>
        <taxon>Dreissena</taxon>
    </lineage>
</organism>
<reference evidence="1" key="2">
    <citation type="submission" date="2020-11" db="EMBL/GenBank/DDBJ databases">
        <authorList>
            <person name="McCartney M.A."/>
            <person name="Auch B."/>
            <person name="Kono T."/>
            <person name="Mallez S."/>
            <person name="Becker A."/>
            <person name="Gohl D.M."/>
            <person name="Silverstein K.A.T."/>
            <person name="Koren S."/>
            <person name="Bechman K.B."/>
            <person name="Herman A."/>
            <person name="Abrahante J.E."/>
            <person name="Garbe J."/>
        </authorList>
    </citation>
    <scope>NUCLEOTIDE SEQUENCE</scope>
    <source>
        <strain evidence="1">Duluth1</strain>
        <tissue evidence="1">Whole animal</tissue>
    </source>
</reference>
<proteinExistence type="predicted"/>